<gene>
    <name evidence="2" type="ORF">HETIRDRAFT_442812</name>
</gene>
<evidence type="ECO:0000313" key="3">
    <source>
        <dbReference type="Proteomes" id="UP000030671"/>
    </source>
</evidence>
<dbReference type="RefSeq" id="XP_009553512.1">
    <property type="nucleotide sequence ID" value="XM_009555217.1"/>
</dbReference>
<evidence type="ECO:0000313" key="2">
    <source>
        <dbReference type="EMBL" id="ETW75066.1"/>
    </source>
</evidence>
<feature type="region of interest" description="Disordered" evidence="1">
    <location>
        <begin position="29"/>
        <end position="58"/>
    </location>
</feature>
<keyword evidence="3" id="KW-1185">Reference proteome</keyword>
<dbReference type="AlphaFoldDB" id="W4JQB0"/>
<dbReference type="EMBL" id="KI925467">
    <property type="protein sequence ID" value="ETW75066.1"/>
    <property type="molecule type" value="Genomic_DNA"/>
</dbReference>
<proteinExistence type="predicted"/>
<dbReference type="KEGG" id="hir:HETIRDRAFT_442812"/>
<dbReference type="InParanoid" id="W4JQB0"/>
<sequence>MPKELRYPQGSERIPVRVHRAALCLKQKLQRRGAHRVPEDSSSSPSISPHVSTPPTAADYTPALSTFFNITNGSEHALGKQNATHLVYQERHRTATQRQVGAARLA</sequence>
<accession>W4JQB0</accession>
<organism evidence="2 3">
    <name type="scientific">Heterobasidion irregulare (strain TC 32-1)</name>
    <dbReference type="NCBI Taxonomy" id="747525"/>
    <lineage>
        <taxon>Eukaryota</taxon>
        <taxon>Fungi</taxon>
        <taxon>Dikarya</taxon>
        <taxon>Basidiomycota</taxon>
        <taxon>Agaricomycotina</taxon>
        <taxon>Agaricomycetes</taxon>
        <taxon>Russulales</taxon>
        <taxon>Bondarzewiaceae</taxon>
        <taxon>Heterobasidion</taxon>
        <taxon>Heterobasidion annosum species complex</taxon>
    </lineage>
</organism>
<feature type="compositionally biased region" description="Low complexity" evidence="1">
    <location>
        <begin position="40"/>
        <end position="55"/>
    </location>
</feature>
<dbReference type="GeneID" id="20675490"/>
<reference evidence="2 3" key="1">
    <citation type="journal article" date="2012" name="New Phytol.">
        <title>Insight into trade-off between wood decay and parasitism from the genome of a fungal forest pathogen.</title>
        <authorList>
            <person name="Olson A."/>
            <person name="Aerts A."/>
            <person name="Asiegbu F."/>
            <person name="Belbahri L."/>
            <person name="Bouzid O."/>
            <person name="Broberg A."/>
            <person name="Canback B."/>
            <person name="Coutinho P.M."/>
            <person name="Cullen D."/>
            <person name="Dalman K."/>
            <person name="Deflorio G."/>
            <person name="van Diepen L.T."/>
            <person name="Dunand C."/>
            <person name="Duplessis S."/>
            <person name="Durling M."/>
            <person name="Gonthier P."/>
            <person name="Grimwood J."/>
            <person name="Fossdal C.G."/>
            <person name="Hansson D."/>
            <person name="Henrissat B."/>
            <person name="Hietala A."/>
            <person name="Himmelstrand K."/>
            <person name="Hoffmeister D."/>
            <person name="Hogberg N."/>
            <person name="James T.Y."/>
            <person name="Karlsson M."/>
            <person name="Kohler A."/>
            <person name="Kues U."/>
            <person name="Lee Y.H."/>
            <person name="Lin Y.C."/>
            <person name="Lind M."/>
            <person name="Lindquist E."/>
            <person name="Lombard V."/>
            <person name="Lucas S."/>
            <person name="Lunden K."/>
            <person name="Morin E."/>
            <person name="Murat C."/>
            <person name="Park J."/>
            <person name="Raffaello T."/>
            <person name="Rouze P."/>
            <person name="Salamov A."/>
            <person name="Schmutz J."/>
            <person name="Solheim H."/>
            <person name="Stahlberg J."/>
            <person name="Velez H."/>
            <person name="de Vries R.P."/>
            <person name="Wiebenga A."/>
            <person name="Woodward S."/>
            <person name="Yakovlev I."/>
            <person name="Garbelotto M."/>
            <person name="Martin F."/>
            <person name="Grigoriev I.V."/>
            <person name="Stenlid J."/>
        </authorList>
    </citation>
    <scope>NUCLEOTIDE SEQUENCE [LARGE SCALE GENOMIC DNA]</scope>
    <source>
        <strain evidence="2 3">TC 32-1</strain>
    </source>
</reference>
<dbReference type="Proteomes" id="UP000030671">
    <property type="component" value="Unassembled WGS sequence"/>
</dbReference>
<protein>
    <submittedName>
        <fullName evidence="2">Uncharacterized protein</fullName>
    </submittedName>
</protein>
<dbReference type="HOGENOM" id="CLU_2223611_0_0_1"/>
<evidence type="ECO:0000256" key="1">
    <source>
        <dbReference type="SAM" id="MobiDB-lite"/>
    </source>
</evidence>
<name>W4JQB0_HETIT</name>